<feature type="active site" description="Proton donor" evidence="4">
    <location>
        <position position="171"/>
    </location>
</feature>
<dbReference type="GO" id="GO:0006189">
    <property type="term" value="P:'de novo' IMP biosynthetic process"/>
    <property type="evidence" value="ECO:0007669"/>
    <property type="project" value="UniProtKB-UniRule"/>
</dbReference>
<evidence type="ECO:0000256" key="2">
    <source>
        <dbReference type="ARBA" id="ARBA00022679"/>
    </source>
</evidence>
<name>E1YDJ8_9BACT</name>
<dbReference type="InterPro" id="IPR036477">
    <property type="entry name" value="Formyl_transf_N_sf"/>
</dbReference>
<evidence type="ECO:0000256" key="1">
    <source>
        <dbReference type="ARBA" id="ARBA00005054"/>
    </source>
</evidence>
<dbReference type="HAMAP" id="MF_01930">
    <property type="entry name" value="PurN"/>
    <property type="match status" value="1"/>
</dbReference>
<reference evidence="6" key="1">
    <citation type="journal article" date="2011" name="Environ. Microbiol.">
        <title>Genomic insights into the metabolic potential of the polycyclic aromatic hydrocarbon degrading sulfate-reducing Deltaproteobacterium N47.</title>
        <authorList>
            <person name="Bergmann F."/>
            <person name="Selesi D."/>
            <person name="Weinmaier T."/>
            <person name="Tischler P."/>
            <person name="Rattei T."/>
            <person name="Meckenstock R.U."/>
        </authorList>
    </citation>
    <scope>NUCLEOTIDE SEQUENCE</scope>
</reference>
<dbReference type="Pfam" id="PF00551">
    <property type="entry name" value="Formyl_trans_N"/>
    <property type="match status" value="1"/>
</dbReference>
<sequence>MYCCNICNGDFYMGNIIRIGALISGGGTNLQAVIDSCELGKTDGKIVFAGSDNAGAKGLERAAKHNIPTFVVDYASIIGNFKKDPDKMKLPEDFDEKAVSSKLSIFSEDENLQKIKTFVRTRVVAEAMLLEKMEPYPFDLLILAGFMRNLTPYFIDRINTDSENPRIMNIHPALLPAFPGVDGYGDTFRYGAKVGGCTVHFIDYGEDSGPIIGQRAFEINKDDTIESIKKKGLALEWELYPECIRLFAQKRLKIISVINNRQNGEKYSRKVVKILDP</sequence>
<keyword evidence="3 4" id="KW-0658">Purine biosynthesis</keyword>
<comment type="similarity">
    <text evidence="4">Belongs to the GART family.</text>
</comment>
<evidence type="ECO:0000259" key="5">
    <source>
        <dbReference type="Pfam" id="PF00551"/>
    </source>
</evidence>
<dbReference type="InterPro" id="IPR004607">
    <property type="entry name" value="GART"/>
</dbReference>
<dbReference type="AlphaFoldDB" id="E1YDJ8"/>
<gene>
    <name evidence="4" type="primary">purN</name>
    <name evidence="6" type="ORF">N47_G39660</name>
</gene>
<evidence type="ECO:0000256" key="4">
    <source>
        <dbReference type="HAMAP-Rule" id="MF_01930"/>
    </source>
</evidence>
<dbReference type="Gene3D" id="3.40.50.170">
    <property type="entry name" value="Formyl transferase, N-terminal domain"/>
    <property type="match status" value="1"/>
</dbReference>
<dbReference type="UniPathway" id="UPA00074">
    <property type="reaction ID" value="UER00126"/>
</dbReference>
<accession>E1YDJ8</accession>
<feature type="binding site" evidence="4">
    <location>
        <position position="169"/>
    </location>
    <ligand>
        <name>(6R)-10-formyltetrahydrofolate</name>
        <dbReference type="ChEBI" id="CHEBI:195366"/>
    </ligand>
</feature>
<dbReference type="NCBIfam" id="TIGR00639">
    <property type="entry name" value="PurN"/>
    <property type="match status" value="1"/>
</dbReference>
<dbReference type="GO" id="GO:0004644">
    <property type="term" value="F:phosphoribosylglycinamide formyltransferase activity"/>
    <property type="evidence" value="ECO:0007669"/>
    <property type="project" value="UniProtKB-UniRule"/>
</dbReference>
<feature type="site" description="Raises pKa of active site His" evidence="4">
    <location>
        <position position="207"/>
    </location>
</feature>
<organism evidence="6">
    <name type="scientific">uncultured Desulfobacterium sp</name>
    <dbReference type="NCBI Taxonomy" id="201089"/>
    <lineage>
        <taxon>Bacteria</taxon>
        <taxon>Pseudomonadati</taxon>
        <taxon>Thermodesulfobacteriota</taxon>
        <taxon>Desulfobacteria</taxon>
        <taxon>Desulfobacterales</taxon>
        <taxon>Desulfobacteriaceae</taxon>
        <taxon>Desulfobacterium</taxon>
        <taxon>environmental samples</taxon>
    </lineage>
</organism>
<feature type="binding site" evidence="4">
    <location>
        <position position="102"/>
    </location>
    <ligand>
        <name>(6R)-10-formyltetrahydrofolate</name>
        <dbReference type="ChEBI" id="CHEBI:195366"/>
    </ligand>
</feature>
<dbReference type="EMBL" id="FR695868">
    <property type="protein sequence ID" value="CBX28642.1"/>
    <property type="molecule type" value="Genomic_DNA"/>
</dbReference>
<dbReference type="PANTHER" id="PTHR43369">
    <property type="entry name" value="PHOSPHORIBOSYLGLYCINAMIDE FORMYLTRANSFERASE"/>
    <property type="match status" value="1"/>
</dbReference>
<proteinExistence type="inferred from homology"/>
<comment type="function">
    <text evidence="4">Catalyzes the transfer of a formyl group from 10-formyltetrahydrofolate to 5-phospho-ribosyl-glycinamide (GAR), producing 5-phospho-ribosyl-N-formylglycinamide (FGAR) and tetrahydrofolate.</text>
</comment>
<protein>
    <recommendedName>
        <fullName evidence="4">Phosphoribosylglycinamide formyltransferase</fullName>
        <ecNumber evidence="4">2.1.2.2</ecNumber>
    </recommendedName>
    <alternativeName>
        <fullName evidence="4">5'-phosphoribosylglycinamide transformylase</fullName>
    </alternativeName>
    <alternativeName>
        <fullName evidence="4">GAR transformylase</fullName>
        <shortName evidence="4">GART</shortName>
    </alternativeName>
</protein>
<evidence type="ECO:0000256" key="3">
    <source>
        <dbReference type="ARBA" id="ARBA00022755"/>
    </source>
</evidence>
<dbReference type="EC" id="2.1.2.2" evidence="4"/>
<comment type="pathway">
    <text evidence="1 4">Purine metabolism; IMP biosynthesis via de novo pathway; N(2)-formyl-N(1)-(5-phospho-D-ribosyl)glycinamide from N(1)-(5-phospho-D-ribosyl)glycinamide (10-formyl THF route): step 1/1.</text>
</comment>
<keyword evidence="2 4" id="KW-0808">Transferase</keyword>
<dbReference type="CDD" id="cd08645">
    <property type="entry name" value="FMT_core_GART"/>
    <property type="match status" value="1"/>
</dbReference>
<evidence type="ECO:0000313" key="6">
    <source>
        <dbReference type="EMBL" id="CBX28642.1"/>
    </source>
</evidence>
<dbReference type="PANTHER" id="PTHR43369:SF2">
    <property type="entry name" value="PHOSPHORIBOSYLGLYCINAMIDE FORMYLTRANSFERASE"/>
    <property type="match status" value="1"/>
</dbReference>
<dbReference type="InterPro" id="IPR002376">
    <property type="entry name" value="Formyl_transf_N"/>
</dbReference>
<comment type="catalytic activity">
    <reaction evidence="4">
        <text>N(1)-(5-phospho-beta-D-ribosyl)glycinamide + (6R)-10-formyltetrahydrofolate = N(2)-formyl-N(1)-(5-phospho-beta-D-ribosyl)glycinamide + (6S)-5,6,7,8-tetrahydrofolate + H(+)</text>
        <dbReference type="Rhea" id="RHEA:15053"/>
        <dbReference type="ChEBI" id="CHEBI:15378"/>
        <dbReference type="ChEBI" id="CHEBI:57453"/>
        <dbReference type="ChEBI" id="CHEBI:143788"/>
        <dbReference type="ChEBI" id="CHEBI:147286"/>
        <dbReference type="ChEBI" id="CHEBI:195366"/>
        <dbReference type="EC" id="2.1.2.2"/>
    </reaction>
</comment>
<dbReference type="GO" id="GO:0005829">
    <property type="term" value="C:cytosol"/>
    <property type="evidence" value="ECO:0007669"/>
    <property type="project" value="TreeGrafter"/>
</dbReference>
<dbReference type="SUPFAM" id="SSF53328">
    <property type="entry name" value="Formyltransferase"/>
    <property type="match status" value="1"/>
</dbReference>
<comment type="caution">
    <text evidence="4">Lacks conserved residue(s) required for the propagation of feature annotation.</text>
</comment>
<feature type="binding site" evidence="4">
    <location>
        <begin position="27"/>
        <end position="29"/>
    </location>
    <ligand>
        <name>N(1)-(5-phospho-beta-D-ribosyl)glycinamide</name>
        <dbReference type="ChEBI" id="CHEBI:143788"/>
    </ligand>
</feature>
<feature type="domain" description="Formyl transferase N-terminal" evidence="5">
    <location>
        <begin position="18"/>
        <end position="243"/>
    </location>
</feature>